<dbReference type="Gene3D" id="3.90.640.10">
    <property type="entry name" value="Actin, Chain A, domain 4"/>
    <property type="match status" value="1"/>
</dbReference>
<feature type="region of interest" description="Disordered" evidence="2">
    <location>
        <begin position="865"/>
        <end position="893"/>
    </location>
</feature>
<proteinExistence type="inferred from homology"/>
<feature type="compositionally biased region" description="Pro residues" evidence="2">
    <location>
        <begin position="135"/>
        <end position="146"/>
    </location>
</feature>
<dbReference type="SUPFAM" id="SSF53067">
    <property type="entry name" value="Actin-like ATPase domain"/>
    <property type="match status" value="2"/>
</dbReference>
<evidence type="ECO:0000256" key="1">
    <source>
        <dbReference type="RuleBase" id="RU000487"/>
    </source>
</evidence>
<dbReference type="CDD" id="cd10169">
    <property type="entry name" value="ASKHA_NBD_actin-like"/>
    <property type="match status" value="1"/>
</dbReference>
<reference evidence="3" key="1">
    <citation type="submission" date="2023-06" db="EMBL/GenBank/DDBJ databases">
        <title>Genomic analysis of the entomopathogenic nematode Steinernema hermaphroditum.</title>
        <authorList>
            <person name="Schwarz E.M."/>
            <person name="Heppert J.K."/>
            <person name="Baniya A."/>
            <person name="Schwartz H.T."/>
            <person name="Tan C.-H."/>
            <person name="Antoshechkin I."/>
            <person name="Sternberg P.W."/>
            <person name="Goodrich-Blair H."/>
            <person name="Dillman A.R."/>
        </authorList>
    </citation>
    <scope>NUCLEOTIDE SEQUENCE</scope>
    <source>
        <strain evidence="3">PS9179</strain>
        <tissue evidence="3">Whole animal</tissue>
    </source>
</reference>
<evidence type="ECO:0008006" key="5">
    <source>
        <dbReference type="Google" id="ProtNLM"/>
    </source>
</evidence>
<dbReference type="Gene3D" id="3.30.420.40">
    <property type="match status" value="2"/>
</dbReference>
<accession>A0AA39H280</accession>
<dbReference type="InterPro" id="IPR043129">
    <property type="entry name" value="ATPase_NBD"/>
</dbReference>
<feature type="region of interest" description="Disordered" evidence="2">
    <location>
        <begin position="135"/>
        <end position="155"/>
    </location>
</feature>
<feature type="region of interest" description="Disordered" evidence="2">
    <location>
        <begin position="1275"/>
        <end position="1307"/>
    </location>
</feature>
<feature type="compositionally biased region" description="Polar residues" evidence="2">
    <location>
        <begin position="873"/>
        <end position="883"/>
    </location>
</feature>
<comment type="similarity">
    <text evidence="1">Belongs to the actin family.</text>
</comment>
<dbReference type="Pfam" id="PF00022">
    <property type="entry name" value="Actin"/>
    <property type="match status" value="1"/>
</dbReference>
<evidence type="ECO:0000313" key="3">
    <source>
        <dbReference type="EMBL" id="KAK0397851.1"/>
    </source>
</evidence>
<feature type="compositionally biased region" description="Polar residues" evidence="2">
    <location>
        <begin position="1275"/>
        <end position="1287"/>
    </location>
</feature>
<gene>
    <name evidence="3" type="ORF">QR680_002304</name>
</gene>
<dbReference type="EMBL" id="JAUCMV010000005">
    <property type="protein sequence ID" value="KAK0397851.1"/>
    <property type="molecule type" value="Genomic_DNA"/>
</dbReference>
<dbReference type="SMART" id="SM00268">
    <property type="entry name" value="ACTIN"/>
    <property type="match status" value="1"/>
</dbReference>
<sequence length="1878" mass="211520">MTAVDWAKPFIRQRDENLFYSYVDIFSENDWELDEFARQMLEVVAETKQNCTNLRLQLERTNDKEIVQQLVAKLREERDLYALYVTRYSQYFGSLPFSRNMTIGNEEDDCPTGPSASVVYRERRFFREIRTSLPPLPLERPPPCPPTEQEGRCEDGKSEVHTEIGSETLCEVAVEHAVDGVITNLIGEAEPKTSCERRHRIRDSTVRQSIIELAPHVEGGKVDMEEQPEERIVRHEVAEFLPEVTKVEELLVGRSTDRTLEYAEDNANTLQESSDSKEDANLHDSFEIVSHDEIDEAVQHCLEEVLKRSVELNDVPLKDALTDILCEKPTESVAQTSASLQHLGQAECSSEAEVETELKLSPAQKISELQLESAIVTEEEQRWANAKQNAEDEEVNRDKPEIPAEQVLQQDIQTAIGKNIEETLTFSSESQVAIAEDVEVNTVTPENDGPMSMYTEADVTTLQSDENSLFYNAECADDRSTSLSVELSATSPPSELSEVDLKDHNANYHEKLQSEVYTKSEHFEAEEDDVHEEVYEEPASYGAAPEPTIAEPAELAVHNIVKSEEMQQYDFFAESRNSAERFPEESIYSNPPPRTYLSSISARPFSTASFTFQTCSTTYIPCPPEEDSRMISESSDVRTDPSYTVDVDEEFEDIGDDEFERAEREVIYDNPAVLEESIYEIPPSATSQRSPDAMRAEVPNSPAPRPVSPLLTLGRQRQMELGVTLHEEEEITYEEQELERKKRLQEIYAPPSIPEIAIDLVDSPQEDADPYEDDEHIYEEIDDYAGTTNKKDTEETLYYEHPLSHGLQTEAALVEERENHYDEPQVLSTSQSPHENNYSVPDVVPDNEYSEVPYAVSSYQAEHIGEEKEHSPNHSVTSVLQTSHRNEGESSLRDAQVVVSARKTSNEYDVPAQIGHENGERVYYRNIYEDLDVPQPAERNAGDRASSVRDNFPYYVEPDYTANAIRRMSRYNSWSQDASQENLRSKSVEYLNHQRTESYENEYHAEPAKPQWSSSTTLPRSFPRTPEPEKPVEQKRTVYVPKPASRVTSSVQDWSSSPSLNNVHLVHPQTKETKRAEAVLPPPLDLSVQRSTSNDNIGYGYLPQANKKFSPQSPTFVRIGVQTGTLGTPEVPQAPTFASSVLRPSSERAERQAPVFSAVKEPRSPVQESVVSPSSSSPFNAFQGVKLRSVAKPIVKEERFPVNSNRATEDFRNSAVFKRISRTAASLIEAENQNEQPLTNGTPTVEEEAPIYKYEVVRSVRETAVAQESVYPQVETHSQINETSTPSPIVKEPLSEEKGTAQPRKSWKVQVNTANVPILTPKALKMPEIRDSVPSTNGLDANQFKEESAVCKNWNPVALINKLYEIDYMPRKESKRSRFINMEGHLDIPVNDKNRVSELEKDWKRQYFRTKEGRLQWFVTHFADEHPVGDVLLAGCDIDANREDGTLSIHGGRDHTKMVVKAPLSLFDKWRQAFLSHAASSILDSYVQPIARPLPHMTEKIAIIELGSCSIRGGVLTMDPSLPQSFFPAIGCVSEDGSIAVGADALRPEVRATGQLVQPIPATDPAVERYNMNKPVVRECLQKVVDDLQIDPKRYKVLLSLPQNIPTALIGDLMKSLLYDVNFQGVSVTRQPSLILYSYDVTTGVVVDIGERLNIVPVIDGYVVENAIVSLPYGAQQIRESLRSKLSDHNMGLYSFQSPVERFILRYVMEETCYVATEYDAEAKKCSENESAVDVDVSLKPFETTSEMQSEFKINSSRFVATEGLFKPKRWGLDSKALHELVNEAVQLSPIDSRRTLFRNIYLSGGTSLLHGLAERLEVELTSLVPSTIHVQVHMSPWRYHAAFLGAQIVASSTQFDKSCVNKDSLGAFLVQLQSSAF</sequence>
<dbReference type="PANTHER" id="PTHR11937">
    <property type="entry name" value="ACTIN"/>
    <property type="match status" value="1"/>
</dbReference>
<feature type="region of interest" description="Disordered" evidence="2">
    <location>
        <begin position="683"/>
        <end position="709"/>
    </location>
</feature>
<evidence type="ECO:0000256" key="2">
    <source>
        <dbReference type="SAM" id="MobiDB-lite"/>
    </source>
</evidence>
<dbReference type="Proteomes" id="UP001175271">
    <property type="component" value="Unassembled WGS sequence"/>
</dbReference>
<organism evidence="3 4">
    <name type="scientific">Steinernema hermaphroditum</name>
    <dbReference type="NCBI Taxonomy" id="289476"/>
    <lineage>
        <taxon>Eukaryota</taxon>
        <taxon>Metazoa</taxon>
        <taxon>Ecdysozoa</taxon>
        <taxon>Nematoda</taxon>
        <taxon>Chromadorea</taxon>
        <taxon>Rhabditida</taxon>
        <taxon>Tylenchina</taxon>
        <taxon>Panagrolaimomorpha</taxon>
        <taxon>Strongyloidoidea</taxon>
        <taxon>Steinernematidae</taxon>
        <taxon>Steinernema</taxon>
    </lineage>
</organism>
<keyword evidence="4" id="KW-1185">Reference proteome</keyword>
<feature type="region of interest" description="Disordered" evidence="2">
    <location>
        <begin position="999"/>
        <end position="1034"/>
    </location>
</feature>
<comment type="caution">
    <text evidence="3">The sequence shown here is derived from an EMBL/GenBank/DDBJ whole genome shotgun (WGS) entry which is preliminary data.</text>
</comment>
<protein>
    <recommendedName>
        <fullName evidence="5">PH domain-containing protein</fullName>
    </recommendedName>
</protein>
<evidence type="ECO:0000313" key="4">
    <source>
        <dbReference type="Proteomes" id="UP001175271"/>
    </source>
</evidence>
<name>A0AA39H280_9BILA</name>
<dbReference type="InterPro" id="IPR004000">
    <property type="entry name" value="Actin"/>
</dbReference>